<name>A0A3F3PHI7_9EURO</name>
<dbReference type="RefSeq" id="XP_026619370.1">
    <property type="nucleotide sequence ID" value="XM_026770048.1"/>
</dbReference>
<dbReference type="GeneID" id="38138404"/>
<protein>
    <submittedName>
        <fullName evidence="1">Uncharacterized protein</fullName>
    </submittedName>
</protein>
<organism evidence="1 2">
    <name type="scientific">Aspergillus welwitschiae</name>
    <dbReference type="NCBI Taxonomy" id="1341132"/>
    <lineage>
        <taxon>Eukaryota</taxon>
        <taxon>Fungi</taxon>
        <taxon>Dikarya</taxon>
        <taxon>Ascomycota</taxon>
        <taxon>Pezizomycotina</taxon>
        <taxon>Eurotiomycetes</taxon>
        <taxon>Eurotiomycetidae</taxon>
        <taxon>Eurotiales</taxon>
        <taxon>Aspergillaceae</taxon>
        <taxon>Aspergillus</taxon>
        <taxon>Aspergillus subgen. Circumdati</taxon>
    </lineage>
</organism>
<sequence>MVKIWSKDGERWGKMIKESPSRHGQIIGNAVFSPCVPWQFLRALICSEKDCPGGRAISPHRLLISPSLIDCCCPGPSTFAGARGFHLKPAWGPRMRAERIFLPSGFDLWA</sequence>
<reference evidence="1 2" key="1">
    <citation type="submission" date="2018-07" db="EMBL/GenBank/DDBJ databases">
        <title>The genomes of Aspergillus section Nigri reveals drivers in fungal speciation.</title>
        <authorList>
            <consortium name="DOE Joint Genome Institute"/>
            <person name="Vesth T.C."/>
            <person name="Nybo J."/>
            <person name="Theobald S."/>
            <person name="Brandl J."/>
            <person name="Frisvad J.C."/>
            <person name="Nielsen K.F."/>
            <person name="Lyhne E.K."/>
            <person name="Kogle M.E."/>
            <person name="Kuo A."/>
            <person name="Riley R."/>
            <person name="Clum A."/>
            <person name="Nolan M."/>
            <person name="Lipzen A."/>
            <person name="Salamov A."/>
            <person name="Henrissat B."/>
            <person name="Wiebenga A."/>
            <person name="De vries R.P."/>
            <person name="Grigoriev I.V."/>
            <person name="Mortensen U.H."/>
            <person name="Andersen M.R."/>
            <person name="Baker S.E."/>
        </authorList>
    </citation>
    <scope>NUCLEOTIDE SEQUENCE [LARGE SCALE GENOMIC DNA]</scope>
    <source>
        <strain evidence="1 2">CBS 139.54b</strain>
    </source>
</reference>
<keyword evidence="2" id="KW-1185">Reference proteome</keyword>
<dbReference type="Proteomes" id="UP000253729">
    <property type="component" value="Unassembled WGS sequence"/>
</dbReference>
<evidence type="ECO:0000313" key="2">
    <source>
        <dbReference type="Proteomes" id="UP000253729"/>
    </source>
</evidence>
<dbReference type="AlphaFoldDB" id="A0A3F3PHI7"/>
<gene>
    <name evidence="1" type="ORF">BDQ94DRAFT_164563</name>
</gene>
<proteinExistence type="predicted"/>
<evidence type="ECO:0000313" key="1">
    <source>
        <dbReference type="EMBL" id="RDH26348.1"/>
    </source>
</evidence>
<accession>A0A3F3PHI7</accession>
<dbReference type="EMBL" id="KZ852164">
    <property type="protein sequence ID" value="RDH26348.1"/>
    <property type="molecule type" value="Genomic_DNA"/>
</dbReference>